<reference evidence="2" key="1">
    <citation type="journal article" date="2019" name="Int. J. Syst. Evol. Microbiol.">
        <title>The Global Catalogue of Microorganisms (GCM) 10K type strain sequencing project: providing services to taxonomists for standard genome sequencing and annotation.</title>
        <authorList>
            <consortium name="The Broad Institute Genomics Platform"/>
            <consortium name="The Broad Institute Genome Sequencing Center for Infectious Disease"/>
            <person name="Wu L."/>
            <person name="Ma J."/>
        </authorList>
    </citation>
    <scope>NUCLEOTIDE SEQUENCE [LARGE SCALE GENOMIC DNA]</scope>
    <source>
        <strain evidence="2">KCTC 42456</strain>
    </source>
</reference>
<dbReference type="Proteomes" id="UP001597546">
    <property type="component" value="Unassembled WGS sequence"/>
</dbReference>
<gene>
    <name evidence="1" type="ORF">ACFSSE_04445</name>
</gene>
<dbReference type="RefSeq" id="WP_379042321.1">
    <property type="nucleotide sequence ID" value="NZ_JBHSKW010000022.1"/>
</dbReference>
<evidence type="ECO:0008006" key="3">
    <source>
        <dbReference type="Google" id="ProtNLM"/>
    </source>
</evidence>
<comment type="caution">
    <text evidence="1">The sequence shown here is derived from an EMBL/GenBank/DDBJ whole genome shotgun (WGS) entry which is preliminary data.</text>
</comment>
<accession>A0ABW5TNU6</accession>
<evidence type="ECO:0000313" key="2">
    <source>
        <dbReference type="Proteomes" id="UP001597546"/>
    </source>
</evidence>
<evidence type="ECO:0000313" key="1">
    <source>
        <dbReference type="EMBL" id="MFD2730945.1"/>
    </source>
</evidence>
<protein>
    <recommendedName>
        <fullName evidence="3">KTSC domain-containing protein</fullName>
    </recommendedName>
</protein>
<organism evidence="1 2">
    <name type="scientific">Pedobacter alpinus</name>
    <dbReference type="NCBI Taxonomy" id="1590643"/>
    <lineage>
        <taxon>Bacteria</taxon>
        <taxon>Pseudomonadati</taxon>
        <taxon>Bacteroidota</taxon>
        <taxon>Sphingobacteriia</taxon>
        <taxon>Sphingobacteriales</taxon>
        <taxon>Sphingobacteriaceae</taxon>
        <taxon>Pedobacter</taxon>
    </lineage>
</organism>
<proteinExistence type="predicted"/>
<dbReference type="EMBL" id="JBHULV010000011">
    <property type="protein sequence ID" value="MFD2730945.1"/>
    <property type="molecule type" value="Genomic_DNA"/>
</dbReference>
<sequence>MKNKYSTILLAIFSIGISLSFVPKSKKASPLLMVGIAYKGKKCDNVTFSEGVGYKFINSCYGGNYTEIQDGIESTLNTWYGVDRSNMSFSSSSKSNGVIISYFKKVSGYACSLKKYAVGYGNNYSEALENAIKSKENTDRESSYKIETSFSCSN</sequence>
<name>A0ABW5TNU6_9SPHI</name>
<keyword evidence="2" id="KW-1185">Reference proteome</keyword>